<evidence type="ECO:0000256" key="2">
    <source>
        <dbReference type="ARBA" id="ARBA00022448"/>
    </source>
</evidence>
<protein>
    <submittedName>
        <fullName evidence="9">MFS transporter</fullName>
    </submittedName>
</protein>
<dbReference type="EMBL" id="BOOY01000022">
    <property type="protein sequence ID" value="GIJ03672.1"/>
    <property type="molecule type" value="Genomic_DNA"/>
</dbReference>
<dbReference type="GO" id="GO:0022857">
    <property type="term" value="F:transmembrane transporter activity"/>
    <property type="evidence" value="ECO:0007669"/>
    <property type="project" value="InterPro"/>
</dbReference>
<evidence type="ECO:0000256" key="7">
    <source>
        <dbReference type="SAM" id="Phobius"/>
    </source>
</evidence>
<dbReference type="SUPFAM" id="SSF103473">
    <property type="entry name" value="MFS general substrate transporter"/>
    <property type="match status" value="1"/>
</dbReference>
<dbReference type="GO" id="GO:0005886">
    <property type="term" value="C:plasma membrane"/>
    <property type="evidence" value="ECO:0007669"/>
    <property type="project" value="UniProtKB-SubCell"/>
</dbReference>
<evidence type="ECO:0000259" key="8">
    <source>
        <dbReference type="PROSITE" id="PS50850"/>
    </source>
</evidence>
<feature type="transmembrane region" description="Helical" evidence="7">
    <location>
        <begin position="296"/>
        <end position="314"/>
    </location>
</feature>
<evidence type="ECO:0000313" key="9">
    <source>
        <dbReference type="EMBL" id="GIJ03672.1"/>
    </source>
</evidence>
<feature type="transmembrane region" description="Helical" evidence="7">
    <location>
        <begin position="320"/>
        <end position="340"/>
    </location>
</feature>
<dbReference type="InterPro" id="IPR036259">
    <property type="entry name" value="MFS_trans_sf"/>
</dbReference>
<keyword evidence="5 7" id="KW-1133">Transmembrane helix</keyword>
<gene>
    <name evidence="9" type="ORF">Sya03_30240</name>
</gene>
<evidence type="ECO:0000256" key="6">
    <source>
        <dbReference type="ARBA" id="ARBA00023136"/>
    </source>
</evidence>
<dbReference type="Pfam" id="PF05977">
    <property type="entry name" value="MFS_3"/>
    <property type="match status" value="1"/>
</dbReference>
<dbReference type="CDD" id="cd06173">
    <property type="entry name" value="MFS_MefA_like"/>
    <property type="match status" value="1"/>
</dbReference>
<evidence type="ECO:0000256" key="1">
    <source>
        <dbReference type="ARBA" id="ARBA00004651"/>
    </source>
</evidence>
<keyword evidence="4 7" id="KW-0812">Transmembrane</keyword>
<keyword evidence="3" id="KW-1003">Cell membrane</keyword>
<dbReference type="InterPro" id="IPR020846">
    <property type="entry name" value="MFS_dom"/>
</dbReference>
<dbReference type="InterPro" id="IPR010290">
    <property type="entry name" value="TM_effector"/>
</dbReference>
<feature type="transmembrane region" description="Helical" evidence="7">
    <location>
        <begin position="185"/>
        <end position="202"/>
    </location>
</feature>
<sequence length="420" mass="44252">MTDTLTPPGRRRLVPRLLRETTFRRYWSAQTVSMFGDQITLLAIPLLAVLTVGAGPAEMGYLTAAALVPNLVFSLIAGAWVDRFPHKRHIMIAADLGRAALLLSVPLLAWADLLTLPYLYVFAFAAGTLAMFFEVAHSSLFVSLVRRPDYVDANSLVNGSRAMSYVAGPSVGGVLVQWLTAPVALLADVLSYLASALFLTRIKPVERPVETREGLGLGAGLRFVVRSAVLRSLLLGTTTLNLFNYIFAALFVLYVTTDLGVTPGTLGIIIGAGSVGGLLGAVVTSRVARRFGIGPTLVAGFVVFPAPLILVPLADGTSMPVVLTLLLISEFLSALGVMMLDITAGSIQTAATPDSMLALVQGAKRTVNYGIRPIGALIGGALGTALGVLPALWIATIGAVAGTLWVLFSPIATMRELPES</sequence>
<feature type="transmembrane region" description="Helical" evidence="7">
    <location>
        <begin position="266"/>
        <end position="284"/>
    </location>
</feature>
<name>A0A8J4DJ11_9ACTN</name>
<dbReference type="Gene3D" id="1.20.1250.20">
    <property type="entry name" value="MFS general substrate transporter like domains"/>
    <property type="match status" value="1"/>
</dbReference>
<keyword evidence="6 7" id="KW-0472">Membrane</keyword>
<keyword evidence="2" id="KW-0813">Transport</keyword>
<comment type="caution">
    <text evidence="9">The sequence shown here is derived from an EMBL/GenBank/DDBJ whole genome shotgun (WGS) entry which is preliminary data.</text>
</comment>
<keyword evidence="10" id="KW-1185">Reference proteome</keyword>
<evidence type="ECO:0000256" key="3">
    <source>
        <dbReference type="ARBA" id="ARBA00022475"/>
    </source>
</evidence>
<evidence type="ECO:0000313" key="10">
    <source>
        <dbReference type="Proteomes" id="UP000652013"/>
    </source>
</evidence>
<dbReference type="AlphaFoldDB" id="A0A8J4DJ11"/>
<feature type="transmembrane region" description="Helical" evidence="7">
    <location>
        <begin position="374"/>
        <end position="407"/>
    </location>
</feature>
<feature type="transmembrane region" description="Helical" evidence="7">
    <location>
        <begin position="61"/>
        <end position="81"/>
    </location>
</feature>
<dbReference type="PROSITE" id="PS50850">
    <property type="entry name" value="MFS"/>
    <property type="match status" value="1"/>
</dbReference>
<comment type="subcellular location">
    <subcellularLocation>
        <location evidence="1">Cell membrane</location>
        <topology evidence="1">Multi-pass membrane protein</topology>
    </subcellularLocation>
</comment>
<dbReference type="PANTHER" id="PTHR23513:SF6">
    <property type="entry name" value="MAJOR FACILITATOR SUPERFAMILY ASSOCIATED DOMAIN-CONTAINING PROTEIN"/>
    <property type="match status" value="1"/>
</dbReference>
<feature type="domain" description="Major facilitator superfamily (MFS) profile" evidence="8">
    <location>
        <begin position="224"/>
        <end position="420"/>
    </location>
</feature>
<feature type="transmembrane region" description="Helical" evidence="7">
    <location>
        <begin position="34"/>
        <end position="55"/>
    </location>
</feature>
<dbReference type="Proteomes" id="UP000652013">
    <property type="component" value="Unassembled WGS sequence"/>
</dbReference>
<proteinExistence type="predicted"/>
<organism evidence="9 10">
    <name type="scientific">Spirilliplanes yamanashiensis</name>
    <dbReference type="NCBI Taxonomy" id="42233"/>
    <lineage>
        <taxon>Bacteria</taxon>
        <taxon>Bacillati</taxon>
        <taxon>Actinomycetota</taxon>
        <taxon>Actinomycetes</taxon>
        <taxon>Micromonosporales</taxon>
        <taxon>Micromonosporaceae</taxon>
        <taxon>Spirilliplanes</taxon>
    </lineage>
</organism>
<reference evidence="9" key="1">
    <citation type="submission" date="2021-01" db="EMBL/GenBank/DDBJ databases">
        <title>Whole genome shotgun sequence of Spirilliplanes yamanashiensis NBRC 15828.</title>
        <authorList>
            <person name="Komaki H."/>
            <person name="Tamura T."/>
        </authorList>
    </citation>
    <scope>NUCLEOTIDE SEQUENCE</scope>
    <source>
        <strain evidence="9">NBRC 15828</strain>
    </source>
</reference>
<feature type="transmembrane region" description="Helical" evidence="7">
    <location>
        <begin position="232"/>
        <end position="254"/>
    </location>
</feature>
<evidence type="ECO:0000256" key="5">
    <source>
        <dbReference type="ARBA" id="ARBA00022989"/>
    </source>
</evidence>
<dbReference type="RefSeq" id="WP_275411451.1">
    <property type="nucleotide sequence ID" value="NZ_BAAAGJ010000022.1"/>
</dbReference>
<evidence type="ECO:0000256" key="4">
    <source>
        <dbReference type="ARBA" id="ARBA00022692"/>
    </source>
</evidence>
<accession>A0A8J4DJ11</accession>
<dbReference type="PANTHER" id="PTHR23513">
    <property type="entry name" value="INTEGRAL MEMBRANE EFFLUX PROTEIN-RELATED"/>
    <property type="match status" value="1"/>
</dbReference>